<name>A0AAN8IBH1_9EURO</name>
<proteinExistence type="predicted"/>
<feature type="region of interest" description="Disordered" evidence="1">
    <location>
        <begin position="156"/>
        <end position="175"/>
    </location>
</feature>
<feature type="compositionally biased region" description="Polar residues" evidence="1">
    <location>
        <begin position="18"/>
        <end position="40"/>
    </location>
</feature>
<protein>
    <submittedName>
        <fullName evidence="2">Uncharacterized protein</fullName>
    </submittedName>
</protein>
<reference evidence="2 3" key="1">
    <citation type="submission" date="2022-12" db="EMBL/GenBank/DDBJ databases">
        <title>Genomic features and morphological characterization of a novel Knufia sp. strain isolated from spacecraft assembly facility.</title>
        <authorList>
            <person name="Teixeira M."/>
            <person name="Chander A.M."/>
            <person name="Stajich J.E."/>
            <person name="Venkateswaran K."/>
        </authorList>
    </citation>
    <scope>NUCLEOTIDE SEQUENCE [LARGE SCALE GENOMIC DNA]</scope>
    <source>
        <strain evidence="2 3">FJI-L2-BK-P2</strain>
    </source>
</reference>
<feature type="compositionally biased region" description="Low complexity" evidence="1">
    <location>
        <begin position="156"/>
        <end position="169"/>
    </location>
</feature>
<sequence>MHRTPAVKRSGPGRPRRTQPTIVQNQNENAQFSGYRQQTYQPPPKSSRYQAYQAAPKSPRIINGRIQKATATSPQSPRGTRGSTTRSGRRYSPATLPGQDDNVEDRDAARGYVTGNECGSDSDRRDARQFDDGYQPELEPRRQVQAKVEAQRQAQAQAQHRAEQQAQAQHRAERQAELQWEADMQRQAQAQAQFEAEAEVQAQQQAYAQQAAYYQQQHDIFNPTDPDTTFSLHSRPSFTSTRRSSHSTRLSKARNIFLADPRSKPILHRTTPKLTSTSPTREFLYYAHLNDPISSIRSPYRHLFLERQARIDDRRSSAKGWGGFGEEMDLPTAQYGAMRSLGGDRNRVERYGRGLRLWERRDTLDGLGEGERRELIEWWAEVFGDDGGRRASTRDVTREREVKKERGWADKVWSFVKQRKWNRNNLRRKKVRKASGGFNRVDALRIGLHGSKESADSWESDMAAAYRRVEDGSAGRW</sequence>
<gene>
    <name evidence="2" type="ORF">OHC33_001419</name>
</gene>
<keyword evidence="3" id="KW-1185">Reference proteome</keyword>
<comment type="caution">
    <text evidence="2">The sequence shown here is derived from an EMBL/GenBank/DDBJ whole genome shotgun (WGS) entry which is preliminary data.</text>
</comment>
<dbReference type="Proteomes" id="UP001316803">
    <property type="component" value="Unassembled WGS sequence"/>
</dbReference>
<dbReference type="EMBL" id="JAKLMC020000003">
    <property type="protein sequence ID" value="KAK5957050.1"/>
    <property type="molecule type" value="Genomic_DNA"/>
</dbReference>
<feature type="region of interest" description="Disordered" evidence="1">
    <location>
        <begin position="1"/>
        <end position="144"/>
    </location>
</feature>
<evidence type="ECO:0000313" key="3">
    <source>
        <dbReference type="Proteomes" id="UP001316803"/>
    </source>
</evidence>
<dbReference type="AlphaFoldDB" id="A0AAN8IBH1"/>
<evidence type="ECO:0000256" key="1">
    <source>
        <dbReference type="SAM" id="MobiDB-lite"/>
    </source>
</evidence>
<feature type="compositionally biased region" description="Basic and acidic residues" evidence="1">
    <location>
        <begin position="121"/>
        <end position="131"/>
    </location>
</feature>
<feature type="compositionally biased region" description="Low complexity" evidence="1">
    <location>
        <begin position="76"/>
        <end position="86"/>
    </location>
</feature>
<organism evidence="2 3">
    <name type="scientific">Knufia fluminis</name>
    <dbReference type="NCBI Taxonomy" id="191047"/>
    <lineage>
        <taxon>Eukaryota</taxon>
        <taxon>Fungi</taxon>
        <taxon>Dikarya</taxon>
        <taxon>Ascomycota</taxon>
        <taxon>Pezizomycotina</taxon>
        <taxon>Eurotiomycetes</taxon>
        <taxon>Chaetothyriomycetidae</taxon>
        <taxon>Chaetothyriales</taxon>
        <taxon>Trichomeriaceae</taxon>
        <taxon>Knufia</taxon>
    </lineage>
</organism>
<accession>A0AAN8IBH1</accession>
<evidence type="ECO:0000313" key="2">
    <source>
        <dbReference type="EMBL" id="KAK5957050.1"/>
    </source>
</evidence>